<comment type="caution">
    <text evidence="1">The sequence shown here is derived from an EMBL/GenBank/DDBJ whole genome shotgun (WGS) entry which is preliminary data.</text>
</comment>
<proteinExistence type="predicted"/>
<organism evidence="1 2">
    <name type="scientific">Ophiocordyceps polyrhachis-furcata BCC 54312</name>
    <dbReference type="NCBI Taxonomy" id="1330021"/>
    <lineage>
        <taxon>Eukaryota</taxon>
        <taxon>Fungi</taxon>
        <taxon>Dikarya</taxon>
        <taxon>Ascomycota</taxon>
        <taxon>Pezizomycotina</taxon>
        <taxon>Sordariomycetes</taxon>
        <taxon>Hypocreomycetidae</taxon>
        <taxon>Hypocreales</taxon>
        <taxon>Ophiocordycipitaceae</taxon>
        <taxon>Ophiocordyceps</taxon>
    </lineage>
</organism>
<name>A0A367LKK6_9HYPO</name>
<evidence type="ECO:0000313" key="2">
    <source>
        <dbReference type="Proteomes" id="UP000253664"/>
    </source>
</evidence>
<evidence type="ECO:0000313" key="1">
    <source>
        <dbReference type="EMBL" id="RCI14907.1"/>
    </source>
</evidence>
<sequence length="195" mass="22233">MREASWGLILVTFYFRPYFVVRTPSFHGALFPYEDSAEHVVVATWSLNQTPIVLDEGILYTGSLWLGSGWQAKFSPPWMVRRPRVTGDNLLLRMNPFDGRRVNLTADFGCGIGRSLKDPENHGTSDRWRVGKSINHVHTSLCLHELLVDVKTALDNYTSKQYPSSVIRWVTFPGILCAIRRHISTLLRPACNKFL</sequence>
<accession>A0A367LKK6</accession>
<gene>
    <name evidence="1" type="ORF">L249_6741</name>
</gene>
<dbReference type="EMBL" id="LKCN02000003">
    <property type="protein sequence ID" value="RCI14907.1"/>
    <property type="molecule type" value="Genomic_DNA"/>
</dbReference>
<dbReference type="Proteomes" id="UP000253664">
    <property type="component" value="Unassembled WGS sequence"/>
</dbReference>
<reference evidence="1 2" key="1">
    <citation type="journal article" date="2015" name="BMC Genomics">
        <title>Insights from the genome of Ophiocordyceps polyrhachis-furcata to pathogenicity and host specificity in insect fungi.</title>
        <authorList>
            <person name="Wichadakul D."/>
            <person name="Kobmoo N."/>
            <person name="Ingsriswang S."/>
            <person name="Tangphatsornruang S."/>
            <person name="Chantasingh D."/>
            <person name="Luangsa-ard J.J."/>
            <person name="Eurwilaichitr L."/>
        </authorList>
    </citation>
    <scope>NUCLEOTIDE SEQUENCE [LARGE SCALE GENOMIC DNA]</scope>
    <source>
        <strain evidence="1 2">BCC 54312</strain>
    </source>
</reference>
<keyword evidence="2" id="KW-1185">Reference proteome</keyword>
<protein>
    <submittedName>
        <fullName evidence="1">Uncharacterized protein</fullName>
    </submittedName>
</protein>
<dbReference type="AlphaFoldDB" id="A0A367LKK6"/>